<name>A0A0M4EBS1_DROBS</name>
<proteinExistence type="predicted"/>
<keyword evidence="2" id="KW-1185">Reference proteome</keyword>
<dbReference type="OrthoDB" id="7837753at2759"/>
<gene>
    <name evidence="1" type="ORF">Dbus_chr2Rg2337</name>
</gene>
<accession>A0A0M4EBS1</accession>
<dbReference type="Proteomes" id="UP000494163">
    <property type="component" value="Chromosome 2R"/>
</dbReference>
<organism evidence="1 2">
    <name type="scientific">Drosophila busckii</name>
    <name type="common">Fruit fly</name>
    <dbReference type="NCBI Taxonomy" id="30019"/>
    <lineage>
        <taxon>Eukaryota</taxon>
        <taxon>Metazoa</taxon>
        <taxon>Ecdysozoa</taxon>
        <taxon>Arthropoda</taxon>
        <taxon>Hexapoda</taxon>
        <taxon>Insecta</taxon>
        <taxon>Pterygota</taxon>
        <taxon>Neoptera</taxon>
        <taxon>Endopterygota</taxon>
        <taxon>Diptera</taxon>
        <taxon>Brachycera</taxon>
        <taxon>Muscomorpha</taxon>
        <taxon>Ephydroidea</taxon>
        <taxon>Drosophilidae</taxon>
        <taxon>Drosophila</taxon>
    </lineage>
</organism>
<evidence type="ECO:0000313" key="1">
    <source>
        <dbReference type="EMBL" id="ALC42758.1"/>
    </source>
</evidence>
<reference evidence="1 2" key="1">
    <citation type="submission" date="2015-08" db="EMBL/GenBank/DDBJ databases">
        <title>Ancestral chromatin configuration constrains chromatin evolution on differentiating sex chromosomes in Drosophila.</title>
        <authorList>
            <person name="Zhou Q."/>
            <person name="Bachtrog D."/>
        </authorList>
    </citation>
    <scope>NUCLEOTIDE SEQUENCE [LARGE SCALE GENOMIC DNA]</scope>
    <source>
        <tissue evidence="1">Whole larvae</tissue>
    </source>
</reference>
<evidence type="ECO:0000313" key="2">
    <source>
        <dbReference type="Proteomes" id="UP000494163"/>
    </source>
</evidence>
<sequence>MYNAGYQVEVIDPYYPPPVEVIEVVQQPAYVQPAAVVMQPQSQTIYVEETPAGPTQEQMQCCLLLGACCVMEECGLCVIS</sequence>
<dbReference type="EMBL" id="CP012524">
    <property type="protein sequence ID" value="ALC42758.1"/>
    <property type="molecule type" value="Genomic_DNA"/>
</dbReference>
<dbReference type="OMA" id="MEECGMC"/>
<dbReference type="AlphaFoldDB" id="A0A0M4EBS1"/>
<protein>
    <submittedName>
        <fullName evidence="1">CG15127</fullName>
    </submittedName>
</protein>